<feature type="transmembrane region" description="Helical" evidence="8">
    <location>
        <begin position="389"/>
        <end position="413"/>
    </location>
</feature>
<dbReference type="GO" id="GO:0042128">
    <property type="term" value="P:nitrate assimilation"/>
    <property type="evidence" value="ECO:0007669"/>
    <property type="project" value="UniProtKB-UniRule"/>
</dbReference>
<evidence type="ECO:0000313" key="10">
    <source>
        <dbReference type="EMBL" id="MDI1232437.1"/>
    </source>
</evidence>
<feature type="transmembrane region" description="Helical" evidence="8">
    <location>
        <begin position="87"/>
        <end position="104"/>
    </location>
</feature>
<dbReference type="InterPro" id="IPR036259">
    <property type="entry name" value="MFS_trans_sf"/>
</dbReference>
<organism evidence="10 11">
    <name type="scientific">Candidatus Methylobacter titanis</name>
    <dbReference type="NCBI Taxonomy" id="3053457"/>
    <lineage>
        <taxon>Bacteria</taxon>
        <taxon>Pseudomonadati</taxon>
        <taxon>Pseudomonadota</taxon>
        <taxon>Gammaproteobacteria</taxon>
        <taxon>Methylococcales</taxon>
        <taxon>Methylococcaceae</taxon>
        <taxon>Methylobacter</taxon>
    </lineage>
</organism>
<evidence type="ECO:0000256" key="8">
    <source>
        <dbReference type="RuleBase" id="RU366033"/>
    </source>
</evidence>
<evidence type="ECO:0000256" key="3">
    <source>
        <dbReference type="ARBA" id="ARBA00022448"/>
    </source>
</evidence>
<feature type="transmembrane region" description="Helical" evidence="8">
    <location>
        <begin position="21"/>
        <end position="43"/>
    </location>
</feature>
<dbReference type="InterPro" id="IPR044772">
    <property type="entry name" value="NO3_transporter"/>
</dbReference>
<comment type="similarity">
    <text evidence="2 8">Belongs to the major facilitator superfamily. Nitrate/nitrite porter (TC 2.A.1.8) family.</text>
</comment>
<keyword evidence="8" id="KW-1003">Cell membrane</keyword>
<keyword evidence="6 8" id="KW-0534">Nitrate assimilation</keyword>
<dbReference type="PROSITE" id="PS50850">
    <property type="entry name" value="MFS"/>
    <property type="match status" value="1"/>
</dbReference>
<dbReference type="InterPro" id="IPR011701">
    <property type="entry name" value="MFS"/>
</dbReference>
<keyword evidence="4 8" id="KW-0812">Transmembrane</keyword>
<feature type="transmembrane region" description="Helical" evidence="8">
    <location>
        <begin position="172"/>
        <end position="193"/>
    </location>
</feature>
<keyword evidence="7 8" id="KW-0472">Membrane</keyword>
<dbReference type="GO" id="GO:0015112">
    <property type="term" value="F:nitrate transmembrane transporter activity"/>
    <property type="evidence" value="ECO:0007669"/>
    <property type="project" value="UniProtKB-UniRule"/>
</dbReference>
<feature type="transmembrane region" description="Helical" evidence="8">
    <location>
        <begin position="451"/>
        <end position="470"/>
    </location>
</feature>
<sequence>MSSSHLNLLSFSGKTKILHMSWMAFFISFVVWFNHAPLMMVIAKTLGMSSSEIKTILILNVALTIPARIVIGILVDKFGPKRTYSALLAVGSIPCFMFAFATSFEQLALARFLLGFIGAGFVIGIRMVGEWFPAKQVGIAEGIYGGWGNFGSAAAAMALPTLALIYGGPEGWRYAIASTGVIALIYSVIYFFSVSDTPKGSTYFKPKKAGAMEVTSIWDLFFYIVMNIPLYATLTLLTWKLSPEGVSLLSNFTAICFYIGIWILFFYNVYKIVHVNEEHLQHPIDKIHQYKFKQVAILDLAYLITFGSELAVVSMLPMFFFETFHESKGISMVEAGLLASGFAFMNLVARPGGGWISDKFGRKLSLTIFILGLSSGYFLMAQINAEWSVTLAVILTMCCSFFVQAGEGAVFAMVPLIKRRMTGQIAGMVGAYGNVGGVLFLTVLSFVSPSFFFMVIAGAALFALIAVQFIDEPKGHMAEVQEDGTVEMIELN</sequence>
<dbReference type="Pfam" id="PF07690">
    <property type="entry name" value="MFS_1"/>
    <property type="match status" value="2"/>
</dbReference>
<dbReference type="GO" id="GO:0015113">
    <property type="term" value="F:nitrite transmembrane transporter activity"/>
    <property type="evidence" value="ECO:0007669"/>
    <property type="project" value="InterPro"/>
</dbReference>
<dbReference type="InterPro" id="IPR004737">
    <property type="entry name" value="NO3_transporter_NarK/NarU-like"/>
</dbReference>
<comment type="caution">
    <text evidence="10">The sequence shown here is derived from an EMBL/GenBank/DDBJ whole genome shotgun (WGS) entry which is preliminary data.</text>
</comment>
<evidence type="ECO:0000256" key="1">
    <source>
        <dbReference type="ARBA" id="ARBA00004141"/>
    </source>
</evidence>
<comment type="subcellular location">
    <subcellularLocation>
        <location evidence="8">Cell membrane</location>
        <topology evidence="8">Multi-pass membrane protein</topology>
    </subcellularLocation>
    <subcellularLocation>
        <location evidence="1">Membrane</location>
        <topology evidence="1">Multi-pass membrane protein</topology>
    </subcellularLocation>
</comment>
<feature type="domain" description="Major facilitator superfamily (MFS) profile" evidence="9">
    <location>
        <begin position="17"/>
        <end position="475"/>
    </location>
</feature>
<dbReference type="NCBIfam" id="TIGR00886">
    <property type="entry name" value="2A0108"/>
    <property type="match status" value="1"/>
</dbReference>
<feature type="transmembrane region" description="Helical" evidence="8">
    <location>
        <begin position="214"/>
        <end position="232"/>
    </location>
</feature>
<dbReference type="InterPro" id="IPR020846">
    <property type="entry name" value="MFS_dom"/>
</dbReference>
<reference evidence="10" key="1">
    <citation type="submission" date="2023-01" db="EMBL/GenBank/DDBJ databases">
        <title>Biogeochemical cycle of methane in antarctic sediments.</title>
        <authorList>
            <person name="Roldan D.M."/>
            <person name="Menes R.J."/>
        </authorList>
    </citation>
    <scope>NUCLEOTIDE SEQUENCE [LARGE SCALE GENOMIC DNA]</scope>
    <source>
        <strain evidence="10">K-2018 MAG008</strain>
    </source>
</reference>
<keyword evidence="11" id="KW-1185">Reference proteome</keyword>
<dbReference type="EMBL" id="JAQSDF010000085">
    <property type="protein sequence ID" value="MDI1232437.1"/>
    <property type="molecule type" value="Genomic_DNA"/>
</dbReference>
<evidence type="ECO:0000256" key="6">
    <source>
        <dbReference type="ARBA" id="ARBA00023063"/>
    </source>
</evidence>
<evidence type="ECO:0000256" key="4">
    <source>
        <dbReference type="ARBA" id="ARBA00022692"/>
    </source>
</evidence>
<evidence type="ECO:0000313" key="11">
    <source>
        <dbReference type="Proteomes" id="UP001160519"/>
    </source>
</evidence>
<accession>A0AA43Q8C6</accession>
<feature type="transmembrane region" description="Helical" evidence="8">
    <location>
        <begin position="252"/>
        <end position="270"/>
    </location>
</feature>
<dbReference type="Gene3D" id="1.20.1250.20">
    <property type="entry name" value="MFS general substrate transporter like domains"/>
    <property type="match status" value="2"/>
</dbReference>
<feature type="transmembrane region" description="Helical" evidence="8">
    <location>
        <begin position="425"/>
        <end position="445"/>
    </location>
</feature>
<proteinExistence type="inferred from homology"/>
<feature type="transmembrane region" description="Helical" evidence="8">
    <location>
        <begin position="332"/>
        <end position="352"/>
    </location>
</feature>
<protein>
    <recommendedName>
        <fullName evidence="8">Nitrate/nitrite transporter</fullName>
    </recommendedName>
</protein>
<evidence type="ECO:0000259" key="9">
    <source>
        <dbReference type="PROSITE" id="PS50850"/>
    </source>
</evidence>
<dbReference type="AlphaFoldDB" id="A0AA43Q8C6"/>
<dbReference type="GO" id="GO:0005886">
    <property type="term" value="C:plasma membrane"/>
    <property type="evidence" value="ECO:0007669"/>
    <property type="project" value="UniProtKB-SubCell"/>
</dbReference>
<dbReference type="Proteomes" id="UP001160519">
    <property type="component" value="Unassembled WGS sequence"/>
</dbReference>
<feature type="transmembrane region" description="Helical" evidence="8">
    <location>
        <begin position="110"/>
        <end position="132"/>
    </location>
</feature>
<feature type="transmembrane region" description="Helical" evidence="8">
    <location>
        <begin position="55"/>
        <end position="75"/>
    </location>
</feature>
<feature type="transmembrane region" description="Helical" evidence="8">
    <location>
        <begin position="144"/>
        <end position="166"/>
    </location>
</feature>
<keyword evidence="5 8" id="KW-1133">Transmembrane helix</keyword>
<evidence type="ECO:0000256" key="2">
    <source>
        <dbReference type="ARBA" id="ARBA00008432"/>
    </source>
</evidence>
<gene>
    <name evidence="10" type="ORF">PSU93_14960</name>
</gene>
<dbReference type="SUPFAM" id="SSF103473">
    <property type="entry name" value="MFS general substrate transporter"/>
    <property type="match status" value="1"/>
</dbReference>
<feature type="transmembrane region" description="Helical" evidence="8">
    <location>
        <begin position="300"/>
        <end position="320"/>
    </location>
</feature>
<comment type="caution">
    <text evidence="8">Lacks conserved residue(s) required for the propagation of feature annotation.</text>
</comment>
<evidence type="ECO:0000256" key="5">
    <source>
        <dbReference type="ARBA" id="ARBA00022989"/>
    </source>
</evidence>
<keyword evidence="3 8" id="KW-0813">Transport</keyword>
<feature type="transmembrane region" description="Helical" evidence="8">
    <location>
        <begin position="364"/>
        <end position="383"/>
    </location>
</feature>
<evidence type="ECO:0000256" key="7">
    <source>
        <dbReference type="ARBA" id="ARBA00023136"/>
    </source>
</evidence>
<dbReference type="PANTHER" id="PTHR23515">
    <property type="entry name" value="HIGH-AFFINITY NITRATE TRANSPORTER 2.3"/>
    <property type="match status" value="1"/>
</dbReference>
<name>A0AA43Q8C6_9GAMM</name>
<dbReference type="CDD" id="cd17341">
    <property type="entry name" value="MFS_NRT2_like"/>
    <property type="match status" value="1"/>
</dbReference>